<dbReference type="InterPro" id="IPR052808">
    <property type="entry name" value="GPCR_Mth-like"/>
</dbReference>
<dbReference type="PANTHER" id="PTHR46953">
    <property type="entry name" value="G-PROTEIN COUPLED RECEPTOR MTH-LIKE 1-RELATED"/>
    <property type="match status" value="1"/>
</dbReference>
<evidence type="ECO:0000256" key="9">
    <source>
        <dbReference type="SAM" id="SignalP"/>
    </source>
</evidence>
<comment type="subcellular location">
    <subcellularLocation>
        <location evidence="1">Endomembrane system</location>
        <topology evidence="1">Multi-pass membrane protein</topology>
    </subcellularLocation>
</comment>
<dbReference type="GO" id="GO:0012505">
    <property type="term" value="C:endomembrane system"/>
    <property type="evidence" value="ECO:0007669"/>
    <property type="project" value="UniProtKB-SubCell"/>
</dbReference>
<evidence type="ECO:0000256" key="4">
    <source>
        <dbReference type="ARBA" id="ARBA00022989"/>
    </source>
</evidence>
<reference evidence="10 11" key="1">
    <citation type="submission" date="2019-01" db="EMBL/GenBank/DDBJ databases">
        <authorList>
            <person name="Sayadi A."/>
        </authorList>
    </citation>
    <scope>NUCLEOTIDE SEQUENCE [LARGE SCALE GENOMIC DNA]</scope>
</reference>
<keyword evidence="7" id="KW-0807">Transducer</keyword>
<evidence type="ECO:0008006" key="12">
    <source>
        <dbReference type="Google" id="ProtNLM"/>
    </source>
</evidence>
<keyword evidence="8" id="KW-0472">Membrane</keyword>
<evidence type="ECO:0000256" key="7">
    <source>
        <dbReference type="ARBA" id="ARBA00023224"/>
    </source>
</evidence>
<evidence type="ECO:0000256" key="5">
    <source>
        <dbReference type="ARBA" id="ARBA00023040"/>
    </source>
</evidence>
<evidence type="ECO:0000256" key="8">
    <source>
        <dbReference type="SAM" id="Phobius"/>
    </source>
</evidence>
<feature type="transmembrane region" description="Helical" evidence="8">
    <location>
        <begin position="313"/>
        <end position="331"/>
    </location>
</feature>
<dbReference type="AlphaFoldDB" id="A0A653D9X8"/>
<dbReference type="SUPFAM" id="SSF63877">
    <property type="entry name" value="Methuselah ectodomain"/>
    <property type="match status" value="1"/>
</dbReference>
<comment type="similarity">
    <text evidence="2">Belongs to the G-protein coupled receptor 2 family. Mth subfamily.</text>
</comment>
<evidence type="ECO:0000256" key="3">
    <source>
        <dbReference type="ARBA" id="ARBA00022692"/>
    </source>
</evidence>
<protein>
    <recommendedName>
        <fullName evidence="12">Methuselah N-terminal domain-containing protein</fullName>
    </recommendedName>
</protein>
<keyword evidence="3 8" id="KW-0812">Transmembrane</keyword>
<evidence type="ECO:0000313" key="10">
    <source>
        <dbReference type="EMBL" id="VEN56999.1"/>
    </source>
</evidence>
<evidence type="ECO:0000313" key="11">
    <source>
        <dbReference type="Proteomes" id="UP000410492"/>
    </source>
</evidence>
<dbReference type="InterPro" id="IPR036272">
    <property type="entry name" value="Methuselah_N_sf"/>
</dbReference>
<dbReference type="EMBL" id="CAACVG010010935">
    <property type="protein sequence ID" value="VEN56999.1"/>
    <property type="molecule type" value="Genomic_DNA"/>
</dbReference>
<feature type="transmembrane region" description="Helical" evidence="8">
    <location>
        <begin position="343"/>
        <end position="363"/>
    </location>
</feature>
<keyword evidence="9" id="KW-0732">Signal</keyword>
<feature type="signal peptide" evidence="9">
    <location>
        <begin position="1"/>
        <end position="21"/>
    </location>
</feature>
<evidence type="ECO:0000256" key="1">
    <source>
        <dbReference type="ARBA" id="ARBA00004127"/>
    </source>
</evidence>
<accession>A0A653D9X8</accession>
<keyword evidence="4 8" id="KW-1133">Transmembrane helix</keyword>
<dbReference type="GO" id="GO:0004930">
    <property type="term" value="F:G protein-coupled receptor activity"/>
    <property type="evidence" value="ECO:0007669"/>
    <property type="project" value="UniProtKB-KW"/>
</dbReference>
<dbReference type="PANTHER" id="PTHR46953:SF1">
    <property type="entry name" value="G-PROTEIN COUPLED RECEPTOR MTH-LIKE 1-RELATED"/>
    <property type="match status" value="1"/>
</dbReference>
<name>A0A653D9X8_CALMS</name>
<feature type="chain" id="PRO_5024948578" description="Methuselah N-terminal domain-containing protein" evidence="9">
    <location>
        <begin position="22"/>
        <end position="383"/>
    </location>
</feature>
<organism evidence="10 11">
    <name type="scientific">Callosobruchus maculatus</name>
    <name type="common">Southern cowpea weevil</name>
    <name type="synonym">Pulse bruchid</name>
    <dbReference type="NCBI Taxonomy" id="64391"/>
    <lineage>
        <taxon>Eukaryota</taxon>
        <taxon>Metazoa</taxon>
        <taxon>Ecdysozoa</taxon>
        <taxon>Arthropoda</taxon>
        <taxon>Hexapoda</taxon>
        <taxon>Insecta</taxon>
        <taxon>Pterygota</taxon>
        <taxon>Neoptera</taxon>
        <taxon>Endopterygota</taxon>
        <taxon>Coleoptera</taxon>
        <taxon>Polyphaga</taxon>
        <taxon>Cucujiformia</taxon>
        <taxon>Chrysomeloidea</taxon>
        <taxon>Chrysomelidae</taxon>
        <taxon>Bruchinae</taxon>
        <taxon>Bruchini</taxon>
        <taxon>Callosobruchus</taxon>
    </lineage>
</organism>
<keyword evidence="11" id="KW-1185">Reference proteome</keyword>
<keyword evidence="5" id="KW-0297">G-protein coupled receptor</keyword>
<sequence>MPKCGFLIGFLNITFIQVAYPFEKCCDGDFGMVIQNNSYICENETNLVITPTEDSGNTVKCIERFGTSVEVFNVTSSGYSRTRNITDQLIRKCCPKRFRYDVQRHACANTNLEATTWDQIFPIGLSHCSVIKDYQVPSMPDGIKVINDTHLKLEPFFRVIPKSSACLDETTRGGFIVRICENIEICEKTKCVHKCCPDGQSFVNGSRCKSTWIHGIDLHEFSNEVENYQDEFATVHGYSPLYPILRSMKYQLDNKGTFFVRDGDGNRTYYSSERSYCFEHATKGGRILGYVLFRFFPDVEDVPLNTKFLVNRWAMMVSGVFLVVTILFYIFTEETKKVFGKCLVSLCFALLILFVMLAAYIPFKKKLLEKRHSHICKTIGKNS</sequence>
<evidence type="ECO:0000256" key="6">
    <source>
        <dbReference type="ARBA" id="ARBA00023170"/>
    </source>
</evidence>
<evidence type="ECO:0000256" key="2">
    <source>
        <dbReference type="ARBA" id="ARBA00008979"/>
    </source>
</evidence>
<keyword evidence="6" id="KW-0675">Receptor</keyword>
<dbReference type="OrthoDB" id="6134459at2759"/>
<gene>
    <name evidence="10" type="ORF">CALMAC_LOCUS15742</name>
</gene>
<dbReference type="Proteomes" id="UP000410492">
    <property type="component" value="Unassembled WGS sequence"/>
</dbReference>
<proteinExistence type="inferred from homology"/>